<dbReference type="Proteomes" id="UP000325315">
    <property type="component" value="Unassembled WGS sequence"/>
</dbReference>
<sequence length="104" mass="11977">MQLGFELNDSSSDEGCFLYYALLLIFENVVMLHAYRDGQLEEVALRHLRAEDGRTIITKNISFLLQFLLLLSISKVLLIQETKVGVMGVFGAMQYKMHLMMMDR</sequence>
<comment type="caution">
    <text evidence="2">The sequence shown here is derived from an EMBL/GenBank/DDBJ whole genome shotgun (WGS) entry which is preliminary data.</text>
</comment>
<keyword evidence="1" id="KW-0472">Membrane</keyword>
<keyword evidence="3" id="KW-1185">Reference proteome</keyword>
<protein>
    <submittedName>
        <fullName evidence="2">Zinc finger CCCH domain-containing protein 69</fullName>
    </submittedName>
</protein>
<proteinExistence type="predicted"/>
<keyword evidence="1" id="KW-0812">Transmembrane</keyword>
<dbReference type="AlphaFoldDB" id="A0A5B6VKE1"/>
<evidence type="ECO:0000256" key="1">
    <source>
        <dbReference type="SAM" id="Phobius"/>
    </source>
</evidence>
<accession>A0A5B6VKE1</accession>
<evidence type="ECO:0000313" key="3">
    <source>
        <dbReference type="Proteomes" id="UP000325315"/>
    </source>
</evidence>
<organism evidence="2 3">
    <name type="scientific">Gossypium australe</name>
    <dbReference type="NCBI Taxonomy" id="47621"/>
    <lineage>
        <taxon>Eukaryota</taxon>
        <taxon>Viridiplantae</taxon>
        <taxon>Streptophyta</taxon>
        <taxon>Embryophyta</taxon>
        <taxon>Tracheophyta</taxon>
        <taxon>Spermatophyta</taxon>
        <taxon>Magnoliopsida</taxon>
        <taxon>eudicotyledons</taxon>
        <taxon>Gunneridae</taxon>
        <taxon>Pentapetalae</taxon>
        <taxon>rosids</taxon>
        <taxon>malvids</taxon>
        <taxon>Malvales</taxon>
        <taxon>Malvaceae</taxon>
        <taxon>Malvoideae</taxon>
        <taxon>Gossypium</taxon>
    </lineage>
</organism>
<feature type="transmembrane region" description="Helical" evidence="1">
    <location>
        <begin position="17"/>
        <end position="35"/>
    </location>
</feature>
<gene>
    <name evidence="2" type="ORF">EPI10_015319</name>
</gene>
<dbReference type="EMBL" id="SMMG02000006">
    <property type="protein sequence ID" value="KAA3469543.1"/>
    <property type="molecule type" value="Genomic_DNA"/>
</dbReference>
<keyword evidence="1" id="KW-1133">Transmembrane helix</keyword>
<evidence type="ECO:0000313" key="2">
    <source>
        <dbReference type="EMBL" id="KAA3469543.1"/>
    </source>
</evidence>
<reference evidence="3" key="1">
    <citation type="journal article" date="2019" name="Plant Biotechnol. J.">
        <title>Genome sequencing of the Australian wild diploid species Gossypium australe highlights disease resistance and delayed gland morphogenesis.</title>
        <authorList>
            <person name="Cai Y."/>
            <person name="Cai X."/>
            <person name="Wang Q."/>
            <person name="Wang P."/>
            <person name="Zhang Y."/>
            <person name="Cai C."/>
            <person name="Xu Y."/>
            <person name="Wang K."/>
            <person name="Zhou Z."/>
            <person name="Wang C."/>
            <person name="Geng S."/>
            <person name="Li B."/>
            <person name="Dong Q."/>
            <person name="Hou Y."/>
            <person name="Wang H."/>
            <person name="Ai P."/>
            <person name="Liu Z."/>
            <person name="Yi F."/>
            <person name="Sun M."/>
            <person name="An G."/>
            <person name="Cheng J."/>
            <person name="Zhang Y."/>
            <person name="Shi Q."/>
            <person name="Xie Y."/>
            <person name="Shi X."/>
            <person name="Chang Y."/>
            <person name="Huang F."/>
            <person name="Chen Y."/>
            <person name="Hong S."/>
            <person name="Mi L."/>
            <person name="Sun Q."/>
            <person name="Zhang L."/>
            <person name="Zhou B."/>
            <person name="Peng R."/>
            <person name="Zhang X."/>
            <person name="Liu F."/>
        </authorList>
    </citation>
    <scope>NUCLEOTIDE SEQUENCE [LARGE SCALE GENOMIC DNA]</scope>
    <source>
        <strain evidence="3">cv. PA1801</strain>
    </source>
</reference>
<name>A0A5B6VKE1_9ROSI</name>
<dbReference type="OrthoDB" id="1743610at2759"/>